<dbReference type="Gene3D" id="3.30.300.30">
    <property type="match status" value="4"/>
</dbReference>
<protein>
    <submittedName>
        <fullName evidence="5">Amino acid adenylation domain-containing protein</fullName>
    </submittedName>
</protein>
<dbReference type="SMART" id="SM00823">
    <property type="entry name" value="PKS_PP"/>
    <property type="match status" value="4"/>
</dbReference>
<dbReference type="InterPro" id="IPR009081">
    <property type="entry name" value="PP-bd_ACP"/>
</dbReference>
<dbReference type="SUPFAM" id="SSF47336">
    <property type="entry name" value="ACP-like"/>
    <property type="match status" value="4"/>
</dbReference>
<accession>A0AAU7K9N5</accession>
<evidence type="ECO:0000256" key="2">
    <source>
        <dbReference type="ARBA" id="ARBA00022450"/>
    </source>
</evidence>
<dbReference type="Gene3D" id="1.10.1200.10">
    <property type="entry name" value="ACP-like"/>
    <property type="match status" value="3"/>
</dbReference>
<dbReference type="InterPro" id="IPR000873">
    <property type="entry name" value="AMP-dep_synth/lig_dom"/>
</dbReference>
<dbReference type="InterPro" id="IPR020806">
    <property type="entry name" value="PKS_PP-bd"/>
</dbReference>
<name>A0AAU7K9N5_9SPHI</name>
<dbReference type="Gene3D" id="3.40.50.1820">
    <property type="entry name" value="alpha/beta hydrolase"/>
    <property type="match status" value="1"/>
</dbReference>
<dbReference type="PANTHER" id="PTHR45527:SF1">
    <property type="entry name" value="FATTY ACID SYNTHASE"/>
    <property type="match status" value="1"/>
</dbReference>
<dbReference type="InterPro" id="IPR023213">
    <property type="entry name" value="CAT-like_dom_sf"/>
</dbReference>
<dbReference type="GO" id="GO:0005829">
    <property type="term" value="C:cytosol"/>
    <property type="evidence" value="ECO:0007669"/>
    <property type="project" value="TreeGrafter"/>
</dbReference>
<dbReference type="InterPro" id="IPR020845">
    <property type="entry name" value="AMP-binding_CS"/>
</dbReference>
<dbReference type="FunFam" id="3.40.50.980:FF:000001">
    <property type="entry name" value="Non-ribosomal peptide synthetase"/>
    <property type="match status" value="4"/>
</dbReference>
<keyword evidence="2" id="KW-0596">Phosphopantetheine</keyword>
<dbReference type="CDD" id="cd19531">
    <property type="entry name" value="LCL_NRPS-like"/>
    <property type="match status" value="3"/>
</dbReference>
<dbReference type="InterPro" id="IPR006162">
    <property type="entry name" value="Ppantetheine_attach_site"/>
</dbReference>
<dbReference type="InterPro" id="IPR010071">
    <property type="entry name" value="AA_adenyl_dom"/>
</dbReference>
<dbReference type="Gene3D" id="2.30.38.10">
    <property type="entry name" value="Luciferase, Domain 3"/>
    <property type="match status" value="1"/>
</dbReference>
<feature type="domain" description="Carrier" evidence="4">
    <location>
        <begin position="4046"/>
        <end position="4121"/>
    </location>
</feature>
<dbReference type="SUPFAM" id="SSF56801">
    <property type="entry name" value="Acetyl-CoA synthetase-like"/>
    <property type="match status" value="4"/>
</dbReference>
<dbReference type="GO" id="GO:0043041">
    <property type="term" value="P:amino acid activation for nonribosomal peptide biosynthetic process"/>
    <property type="evidence" value="ECO:0007669"/>
    <property type="project" value="TreeGrafter"/>
</dbReference>
<dbReference type="PANTHER" id="PTHR45527">
    <property type="entry name" value="NONRIBOSOMAL PEPTIDE SYNTHETASE"/>
    <property type="match status" value="1"/>
</dbReference>
<dbReference type="GO" id="GO:0009239">
    <property type="term" value="P:enterobactin biosynthetic process"/>
    <property type="evidence" value="ECO:0007669"/>
    <property type="project" value="TreeGrafter"/>
</dbReference>
<dbReference type="EMBL" id="CP157485">
    <property type="protein sequence ID" value="XBO48979.1"/>
    <property type="molecule type" value="Genomic_DNA"/>
</dbReference>
<dbReference type="GO" id="GO:0047527">
    <property type="term" value="F:2,3-dihydroxybenzoate-serine ligase activity"/>
    <property type="evidence" value="ECO:0007669"/>
    <property type="project" value="TreeGrafter"/>
</dbReference>
<dbReference type="NCBIfam" id="NF003417">
    <property type="entry name" value="PRK04813.1"/>
    <property type="match status" value="4"/>
</dbReference>
<dbReference type="Gene3D" id="3.30.559.30">
    <property type="entry name" value="Nonribosomal peptide synthetase, condensation domain"/>
    <property type="match status" value="4"/>
</dbReference>
<dbReference type="InterPro" id="IPR029058">
    <property type="entry name" value="AB_hydrolase_fold"/>
</dbReference>
<gene>
    <name evidence="5" type="ORF">ABEG20_05110</name>
</gene>
<evidence type="ECO:0000259" key="4">
    <source>
        <dbReference type="PROSITE" id="PS50075"/>
    </source>
</evidence>
<dbReference type="CDD" id="cd05930">
    <property type="entry name" value="A_NRPS"/>
    <property type="match status" value="4"/>
</dbReference>
<dbReference type="RefSeq" id="WP_406826312.1">
    <property type="nucleotide sequence ID" value="NZ_CP157485.1"/>
</dbReference>
<dbReference type="PROSITE" id="PS00455">
    <property type="entry name" value="AMP_BINDING"/>
    <property type="match status" value="4"/>
</dbReference>
<dbReference type="Pfam" id="PF00501">
    <property type="entry name" value="AMP-binding"/>
    <property type="match status" value="4"/>
</dbReference>
<dbReference type="NCBIfam" id="TIGR01733">
    <property type="entry name" value="AA-adenyl-dom"/>
    <property type="match status" value="4"/>
</dbReference>
<dbReference type="InterPro" id="IPR036736">
    <property type="entry name" value="ACP-like_sf"/>
</dbReference>
<evidence type="ECO:0000256" key="3">
    <source>
        <dbReference type="ARBA" id="ARBA00022553"/>
    </source>
</evidence>
<dbReference type="InterPro" id="IPR001242">
    <property type="entry name" value="Condensation_dom"/>
</dbReference>
<dbReference type="InterPro" id="IPR042099">
    <property type="entry name" value="ANL_N_sf"/>
</dbReference>
<dbReference type="PROSITE" id="PS00012">
    <property type="entry name" value="PHOSPHOPANTETHEINE"/>
    <property type="match status" value="4"/>
</dbReference>
<organism evidence="5">
    <name type="scientific">Pedobacter sp. KACC 23697</name>
    <dbReference type="NCBI Taxonomy" id="3149230"/>
    <lineage>
        <taxon>Bacteria</taxon>
        <taxon>Pseudomonadati</taxon>
        <taxon>Bacteroidota</taxon>
        <taxon>Sphingobacteriia</taxon>
        <taxon>Sphingobacteriales</taxon>
        <taxon>Sphingobacteriaceae</taxon>
        <taxon>Pedobacter</taxon>
    </lineage>
</organism>
<dbReference type="GO" id="GO:0009366">
    <property type="term" value="C:enterobactin synthetase complex"/>
    <property type="evidence" value="ECO:0007669"/>
    <property type="project" value="TreeGrafter"/>
</dbReference>
<feature type="domain" description="Carrier" evidence="4">
    <location>
        <begin position="934"/>
        <end position="1009"/>
    </location>
</feature>
<dbReference type="InterPro" id="IPR045851">
    <property type="entry name" value="AMP-bd_C_sf"/>
</dbReference>
<reference evidence="5" key="1">
    <citation type="submission" date="2024-05" db="EMBL/GenBank/DDBJ databases">
        <authorList>
            <person name="Kim S."/>
            <person name="Heo J."/>
            <person name="Choi H."/>
            <person name="Choi Y."/>
            <person name="Kwon S.-W."/>
            <person name="Kim Y."/>
        </authorList>
    </citation>
    <scope>NUCLEOTIDE SEQUENCE</scope>
    <source>
        <strain evidence="5">KACC 23697</strain>
    </source>
</reference>
<evidence type="ECO:0000313" key="5">
    <source>
        <dbReference type="EMBL" id="XBO48979.1"/>
    </source>
</evidence>
<dbReference type="Pfam" id="PF00668">
    <property type="entry name" value="Condensation"/>
    <property type="match status" value="4"/>
</dbReference>
<comment type="cofactor">
    <cofactor evidence="1">
        <name>pantetheine 4'-phosphate</name>
        <dbReference type="ChEBI" id="CHEBI:47942"/>
    </cofactor>
</comment>
<dbReference type="GO" id="GO:0031177">
    <property type="term" value="F:phosphopantetheine binding"/>
    <property type="evidence" value="ECO:0007669"/>
    <property type="project" value="InterPro"/>
</dbReference>
<proteinExistence type="predicted"/>
<sequence length="4138" mass="457059">MKQISAIQETIWLTQSIYKHSTLYNVGGYALLTGNVNACNLVEAIKEVLSKVDAVKIGYSAFNDQPYDHNPKFNDLDIAITDFSDQDDADGCCVDWMNKDMGVAFDPARNMLKVRVLKSAENRFFWYVKVHHLIFDGFSMALFFNHVLNIYKAGISTNQPAGQQELYLYAEYIKDEKSYKLSDEYLKDRDFWKNRLKSISFEKAFNSCQITSSKDSLNAKRNDLIIPRSLYNRINDFCKEENCTVFHYFVAVLFILNKCYSNETPVIGIPVFNRRSKKFKNTLGTFVNVLPFSIEINYKSTFLEVVHQVKNELKECYKHQRYPLIDILKDLDKSGNAYHVYFSYQKNDYVNHTDPFESTITFMNNGEQQEDLVFHLLEYSDTEDLILSVDYKEDVFHANVINGLIIHFNNLLNFCCNASTLLISELPYLSASERERLIFGFNPSFAERAPGGTVVELLSSQALLTPDAVALQFSGVELSYAELHGWSNRLGHYLRAVHGIGPGELVGLKLERSEWLVIGLLGILKSAGAYVPLDPAYPGDRIAYMVSDSNCRLVLDADELERFISVSDVYSTESPEILNSPSDLAYVIYTSGSTGRPKGVMIEHGNVSAFMHWCGEEFSGSSYDVVFGATSICFDLSVFEILYTLVSGKRLRLLRDGLSIAEYVTGEDHILLNTVPSVVGSLLNEGVDLSRVTVLNMAGEPVPLSYLSRLDYRGTEIRNLYGPTEDTTYSTVYRISSDEEILIGRPITGTQVYILGDHGQLQPVGVRGEICIGGAGLSRGYLNNAALSSERFVAHPFFENERIYLTGDLGRWRADGELEYLGRKDDQVKIRGFRIEPGEISAALEGYEGVLSAVVVARTVRTSEKELVAYVSGTRIFEVPELRSYLSGLLPSHQVPAYYVQLESLPLTSNGKIDKLSLPLPSEGELGSGNGYVSPRTLTEAQLVGIWEEVLGREHIGVRDSFFDLGGHSLKAVRLIGRVHKVFCVRIALKDIFSRPLLESMASLIDGSASSGYLGIPPAGYRSRYPLSSSQRRMWVLGQMEPGLTAYNIPGVFVVEGVLDPAVLEHSFGLLIKRHESLRTVFIVDESGIPFQEILSPDAVSFVMSHHDLRGEEDQDGKASALVRESSLFRFDLSSGPLLTCGLIRLQDEEWILTFTIHHIISDGWSMDVLVRELLMFYNEGGIDTLPALEIQYKDYAVWQQEQLELSSGGVMRSSGDYWLEQLSGVLPVLDLPSDKVRPLVKTYNGSVLDHLIGSELTGSFKALLSGHGASLFVGLLSSVAAILHRYSGQEDMIIGSPVAGREHSDFEGQIGLYVNTLALRVRPSGSWGYDALLDHVKTQVLDAYPHQSYPFDALVDALELPLDLGRSALFDVMVLLEEQESRVSGLALGGAVLRDYPGERARQSKFDLTFSFLDQGDHLRLSIEYNTDIYSRAGIVQLADHFERLLGAMVGDEGAPLGLLDYLSAPERERLIFGFNPSFAERAPGGTVVELLSSQALLTPDAVALQFSGVELSYAELHGWSNRLGHYLRAVHGIGPGELVGLKLERSEWLVIGLLGILKSAGAYVPLDPAYPGDRIAYMVSDSNCRLVLDADELERFISVSDVYSTESPEILNSPSDLAYVIYTSGSTGRPKGVMIEHGNLFNYIKWADNYYFKDKTRGNFGLYTSLSFDLTVTSIFCPLTLGKKIFIYSQQDDVIAILLHSFKECSIDCIKITPAHITILEYLNISSASITCAIVGGEELTQKHINILKKINPEIEIYNEYGPTEATVGCVIEKIEQNKPILIGRPITGTQVYILGDHGQLQPVGVRGEICIGGAGLSRGYLNNAALSSERFVAHPFFEGERIYLTGDLGRWRGDGELEYLGRKDDQVKIRGFRIEPGEISAALEGYEGVLSAVVVARTVRTSEKELVAYVSGTRNFEVPELRSYLNGLLPSHQVPAYYVQLESLPLTSNGKIDKLSLPLPSEGELGSGNGYVSPRTLTEAQLVGIWEEVLGREHIGVRDSFFDLGGHSLKAVRLIGRVHKVFGVRIALKDIFSRPLLESMASLIDGSASSGYLGIPPAGYRSRYPLSSSQRRMWVLGQMEPGLTAYNIPGVFVVEGVLDPAVLEHSFGLLIKRHESLRTVFIVDESGIPFQEILSPDAVSFVMSHHDLRGEEDQDGKASALVRESSLFRFDLSSGPLLTCGLIRLQDEEWILTFTIHHIISDGWSMDVLVRELLMFYNEGGIDTLPALEIQYKDYAVWQQEQLELSSGGVMRSSGDYWLEQLSGVLPVLDLPSDKVRPLVKTYNGSVLDHLIGSELTGSFKALLSGHGASLFVGLLSSVAAILHRYSGQEDMIIGSPVAGREHSDFEGQIGLYVNTLALRVRPSGSWGYDALLDHVKTQVLDAYPHQSYPFDALVDALELPLDLGRSALFDVMVLLEEQESRVSGLALGGAVLRDYPGERARQSKFDLTFSFLDQGDHLRLSIEYNTDIYSRAGIVQLADHFERLLGAMVGDEGAPLGLLDYLSAPERERLIFGFNPSFAERAPGGTVVELLSSQALLTPDAVALQFSGVELSYAELHGWSNRLGHYLRAVHGIGPGELVGLKLERSEWLVIGLLGILKSAGAYVPLDPAYPGDRIAYMVSDSNCRLVLDADELERFISVSDVYSTESPEILNSPSDLAYVIYTSGSTGRPKGVMIEHGNVSAFMHWCGEEFSGSSYDVVFGATSICFDLSVFEILYTLVSGKRLRLLRDGLSIAEYVTGEDHILLNTVPSVVGSLLNEGVDLSRVTVLNMAGEPVPLSYLSRLDYRGTEIRNLYGPTEDTTYSTVYRISSDEEILIGRPITGTQVYILGDHGQLQPVGVRGEICIGGAGLSRGYLNNAALSSERFVAHPFFENERIYLTGDLGRWRADGELEYLGRKDDQVKIRGFRIEPGEISAALEGYEGVLSAVVVARTVRTSEKELVAYVSGTRIFEVPELRSYLSGLLPSHQVPAYYVQLESLPLTSNGKIDKLSLPLPSEGELGSGNGYVSPRTLTEAQLVGIWEEVLGREHIGVRDSFFDLGGHSLKAVRLIGRVHKVFCVRIALKDIFSRPLLESMASLIDGSASSGYLGIPPAGYRSRYPLSSSQRRMWVLGQMEPGLTAYNIPGVFVVEGVLDPAVLEHSFGLLIKRHESLRTVFIVDESGIPFQEILSPDAVSFVMSHHDLRGEEDQDGKASALVRESSLFRFDLSSGPLLTCGLIRLQDEEWILTFTIHHIISDGWSMDVLVRELLMFYNEGGIDTLPALEIQYKDYAVWQQEQLELSSGGVMRSSGDYWLEQLSGVLPVLDLPSDKVRPLVKTYNGSVLDHLIGSELTGSFKALLSGHGASLFVGLLSSVAAILHRYSGQEDMIIGSPVAGREHSDFEGQIGLYVNTLALRVRPSGSWGYDALLDHVKTQVLDAYPHQSYPFDALVDALELPLDLGRSALFDVMVLLEEQESRVSGLALGGAVLRDYPGERARQSKFDLTFSFLDQGDHLRLSIEYNTDIYSRAGIVQLADHFERLLGAMVGDEGAPLGLLDYLSAPERERLIFGFNPSFAERAPGGTVVELLSSQALLTPDAVALQFSGVELSYAELHGWSNRLGHYLRAVHGIGPGELVGLKLERSEWLVIGLLGILKSAGAYVPLDPAYPGDRIAYMVSDSNCRLVLDADELERFISVSDVYSTESPEILNSPSDLAYVIYTSGSTGRPKGVMIEHGNVSAFMHWCGEEFSGSSYDVVFGATSICFDLSVFEILYTLVSGKRLRLLRDGLSIAEYVTGEDHILLNTVPSVVGSLLNEGVDLSRVTVLNMAGEPVPLSYLSRLDYRGTEIRNLYGPTEDTTYSTVYRISSDEEILIGRPITGTQVYILGDHGQLQPVGVRGEICIGGAGLSRGYLNNAALSSERFVAHPFFEGERIYLTGDLGRWRADGELEYLGRKDDQVKIRGFRIEPGEISAALEGYEGVLSAVVVARTVRTSEKELVAYVSGTRNFEVPELRSYLSGLLPSHQVPAYYVQLESLPLTSNGKIDKLSLPLPSEGELGAGNGYVSPRTLTEAQLVGIWEEVLGREHIGVRDSFFDLGGHSLKAVQLISRINNTFLVHFNIQSIFQEPTIEHIAERIVFILDQQKQKENKGNLIKIEM</sequence>
<feature type="domain" description="Carrier" evidence="4">
    <location>
        <begin position="3011"/>
        <end position="3086"/>
    </location>
</feature>
<keyword evidence="3" id="KW-0597">Phosphoprotein</keyword>
<dbReference type="SUPFAM" id="SSF52777">
    <property type="entry name" value="CoA-dependent acyltransferases"/>
    <property type="match status" value="8"/>
</dbReference>
<feature type="domain" description="Carrier" evidence="4">
    <location>
        <begin position="1976"/>
        <end position="2051"/>
    </location>
</feature>
<evidence type="ECO:0000256" key="1">
    <source>
        <dbReference type="ARBA" id="ARBA00001957"/>
    </source>
</evidence>
<dbReference type="Gene3D" id="3.30.559.10">
    <property type="entry name" value="Chloramphenicol acetyltransferase-like domain"/>
    <property type="match status" value="4"/>
</dbReference>
<dbReference type="Gene3D" id="3.40.50.980">
    <property type="match status" value="2"/>
</dbReference>
<dbReference type="Gene3D" id="3.40.50.12780">
    <property type="entry name" value="N-terminal domain of ligase-like"/>
    <property type="match status" value="3"/>
</dbReference>
<dbReference type="PROSITE" id="PS50075">
    <property type="entry name" value="CARRIER"/>
    <property type="match status" value="4"/>
</dbReference>
<dbReference type="Pfam" id="PF00550">
    <property type="entry name" value="PP-binding"/>
    <property type="match status" value="4"/>
</dbReference>
<dbReference type="FunFam" id="1.10.1200.10:FF:000005">
    <property type="entry name" value="Nonribosomal peptide synthetase 1"/>
    <property type="match status" value="4"/>
</dbReference>